<dbReference type="Gene3D" id="3.30.1490.70">
    <property type="match status" value="1"/>
</dbReference>
<feature type="compositionally biased region" description="Basic residues" evidence="21">
    <location>
        <begin position="323"/>
        <end position="332"/>
    </location>
</feature>
<dbReference type="PROSITE" id="PS50160">
    <property type="entry name" value="DNA_LIGASE_A3"/>
    <property type="match status" value="1"/>
</dbReference>
<keyword evidence="10" id="KW-0378">Hydrolase</keyword>
<keyword evidence="7" id="KW-0479">Metal-binding</keyword>
<comment type="cofactor">
    <cofactor evidence="1">
        <name>Mn(2+)</name>
        <dbReference type="ChEBI" id="CHEBI:29035"/>
    </cofactor>
</comment>
<keyword evidence="18" id="KW-0511">Multifunctional enzyme</keyword>
<feature type="region of interest" description="Disordered" evidence="21">
    <location>
        <begin position="318"/>
        <end position="339"/>
    </location>
</feature>
<dbReference type="InterPro" id="IPR052171">
    <property type="entry name" value="NHEJ_LigD"/>
</dbReference>
<evidence type="ECO:0000256" key="21">
    <source>
        <dbReference type="SAM" id="MobiDB-lite"/>
    </source>
</evidence>
<dbReference type="InterPro" id="IPR014144">
    <property type="entry name" value="LigD_PE_domain"/>
</dbReference>
<dbReference type="InterPro" id="IPR012310">
    <property type="entry name" value="DNA_ligase_ATP-dep_cent"/>
</dbReference>
<evidence type="ECO:0000256" key="4">
    <source>
        <dbReference type="ARBA" id="ARBA00022679"/>
    </source>
</evidence>
<dbReference type="InterPro" id="IPR012340">
    <property type="entry name" value="NA-bd_OB-fold"/>
</dbReference>
<dbReference type="Pfam" id="PF01068">
    <property type="entry name" value="DNA_ligase_A_M"/>
    <property type="match status" value="1"/>
</dbReference>
<dbReference type="NCBIfam" id="TIGR02776">
    <property type="entry name" value="NHEJ_ligase_prk"/>
    <property type="match status" value="1"/>
</dbReference>
<dbReference type="CDD" id="cd04862">
    <property type="entry name" value="PaeLigD_Pol_like"/>
    <property type="match status" value="1"/>
</dbReference>
<evidence type="ECO:0000256" key="17">
    <source>
        <dbReference type="ARBA" id="ARBA00023211"/>
    </source>
</evidence>
<gene>
    <name evidence="23" type="primary">ligD</name>
    <name evidence="23" type="ORF">Q8947_03115</name>
</gene>
<evidence type="ECO:0000256" key="6">
    <source>
        <dbReference type="ARBA" id="ARBA00022722"/>
    </source>
</evidence>
<protein>
    <recommendedName>
        <fullName evidence="2">DNA ligase (ATP)</fullName>
        <ecNumber evidence="2">6.5.1.1</ecNumber>
    </recommendedName>
    <alternativeName>
        <fullName evidence="19">NHEJ DNA polymerase</fullName>
    </alternativeName>
</protein>
<keyword evidence="8" id="KW-0547">Nucleotide-binding</keyword>
<keyword evidence="3 23" id="KW-0436">Ligase</keyword>
<keyword evidence="11" id="KW-0269">Exonuclease</keyword>
<evidence type="ECO:0000256" key="1">
    <source>
        <dbReference type="ARBA" id="ARBA00001936"/>
    </source>
</evidence>
<dbReference type="NCBIfam" id="TIGR02779">
    <property type="entry name" value="NHEJ_ligase_lig"/>
    <property type="match status" value="1"/>
</dbReference>
<keyword evidence="24" id="KW-1185">Reference proteome</keyword>
<dbReference type="Pfam" id="PF13298">
    <property type="entry name" value="LigD_N"/>
    <property type="match status" value="1"/>
</dbReference>
<dbReference type="SUPFAM" id="SSF56091">
    <property type="entry name" value="DNA ligase/mRNA capping enzyme, catalytic domain"/>
    <property type="match status" value="1"/>
</dbReference>
<dbReference type="EMBL" id="JAUZQE010000005">
    <property type="protein sequence ID" value="MDR4124974.1"/>
    <property type="molecule type" value="Genomic_DNA"/>
</dbReference>
<feature type="region of interest" description="Disordered" evidence="21">
    <location>
        <begin position="1"/>
        <end position="43"/>
    </location>
</feature>
<comment type="catalytic activity">
    <reaction evidence="20">
        <text>ATP + (deoxyribonucleotide)n-3'-hydroxyl + 5'-phospho-(deoxyribonucleotide)m = (deoxyribonucleotide)n+m + AMP + diphosphate.</text>
        <dbReference type="EC" id="6.5.1.1"/>
    </reaction>
</comment>
<keyword evidence="16" id="KW-0234">DNA repair</keyword>
<evidence type="ECO:0000256" key="7">
    <source>
        <dbReference type="ARBA" id="ARBA00022723"/>
    </source>
</evidence>
<keyword evidence="12" id="KW-0067">ATP-binding</keyword>
<name>A0ABU1D3G9_9BURK</name>
<dbReference type="Gene3D" id="3.30.470.30">
    <property type="entry name" value="DNA ligase/mRNA capping enzyme"/>
    <property type="match status" value="1"/>
</dbReference>
<evidence type="ECO:0000256" key="15">
    <source>
        <dbReference type="ARBA" id="ARBA00023172"/>
    </source>
</evidence>
<dbReference type="Gene3D" id="3.90.920.10">
    <property type="entry name" value="DNA primase, PRIM domain"/>
    <property type="match status" value="1"/>
</dbReference>
<dbReference type="GO" id="GO:0003910">
    <property type="term" value="F:DNA ligase (ATP) activity"/>
    <property type="evidence" value="ECO:0007669"/>
    <property type="project" value="UniProtKB-EC"/>
</dbReference>
<evidence type="ECO:0000256" key="11">
    <source>
        <dbReference type="ARBA" id="ARBA00022839"/>
    </source>
</evidence>
<dbReference type="SUPFAM" id="SSF50249">
    <property type="entry name" value="Nucleic acid-binding proteins"/>
    <property type="match status" value="1"/>
</dbReference>
<dbReference type="PANTHER" id="PTHR42705">
    <property type="entry name" value="BIFUNCTIONAL NON-HOMOLOGOUS END JOINING PROTEIN LIGD"/>
    <property type="match status" value="1"/>
</dbReference>
<evidence type="ECO:0000256" key="12">
    <source>
        <dbReference type="ARBA" id="ARBA00022840"/>
    </source>
</evidence>
<evidence type="ECO:0000313" key="23">
    <source>
        <dbReference type="EMBL" id="MDR4124974.1"/>
    </source>
</evidence>
<evidence type="ECO:0000256" key="9">
    <source>
        <dbReference type="ARBA" id="ARBA00022763"/>
    </source>
</evidence>
<dbReference type="InterPro" id="IPR014146">
    <property type="entry name" value="LigD_ligase_dom"/>
</dbReference>
<sequence length="849" mass="93785">MSPKSRAAAPDTLAPYRAKRNFSITPEPDAPLSRATEKKTERHGRAAAQFVVQKHWARRLHYDLRLEVDGTMKSWAVPKGPSLDPAVKRMAVQVEDHPIAYNTFEGTIPAGQYGAGTVIIWDRGTWIPATDDPATDLASGKIKFELIGHKLKGRWTLVRMGGKAADEHAWLLIKEKDKEARAAAQYDITKALPDSVVSTANGATTQARGKTAQTRASTTKDNILPETLAPQLATRVSAAPGSDDWLYELKYDGYRILVRVSGGKARLHTRQGHDWTRRLPTVAAQLEAATLPDGWYDGEIVVLDDDGRPDFQALQNALDPHAGRPRNGRRPARAPASPDTVASARAEITYFLFDLPWFERTDLRERPLHERRTRLEAIMEKVEQPGLRLSAIWTAPARDLLRSACELGLEGVIGKLRTSRYGAGRSGHWIKLKCGERQEFVIGGYTDPKGGRTGFGALLLGYYDEDGALRYAGNVGSGFTDATLRELHARLEPLQRSSPPFTGAPRTAGTHWVAPRLAAEVAFTQWTDSGRVRHAVFLGLRHDKPVSHMKKESSRTITNAERLIDTASGARKGDVAAYYQRAAGLIMPHLKDRPVAMLRAPDGLKGELFFQKHIEVGRMDGLMQLDPALDPGRDPLVVVRSPAGLNETAQLNVIEFHTWNAIRDRIDRPDRITFDLDPGQGVKWAAMQEAAHLLRSFLQELGLPAFVKTSGGKGLHVVVPIVRRYDWDTAKGFSRAVVQHIADVLPKRFSAKSGPRNRVGKIFIDYLRNGFGATTVAAWSLRARPGMGISVPIDWDEVDMIEGGDHWSVSNIDERLDTGNTPWAGYADSAAALGPAMKRLGYENKGERR</sequence>
<proteinExistence type="predicted"/>
<evidence type="ECO:0000313" key="24">
    <source>
        <dbReference type="Proteomes" id="UP001232156"/>
    </source>
</evidence>
<evidence type="ECO:0000256" key="14">
    <source>
        <dbReference type="ARBA" id="ARBA00023125"/>
    </source>
</evidence>
<dbReference type="NCBIfam" id="TIGR02777">
    <property type="entry name" value="LigD_PE_dom"/>
    <property type="match status" value="1"/>
</dbReference>
<keyword evidence="6" id="KW-0540">Nuclease</keyword>
<evidence type="ECO:0000256" key="20">
    <source>
        <dbReference type="ARBA" id="ARBA00034003"/>
    </source>
</evidence>
<keyword evidence="14" id="KW-0238">DNA-binding</keyword>
<evidence type="ECO:0000256" key="19">
    <source>
        <dbReference type="ARBA" id="ARBA00029943"/>
    </source>
</evidence>
<dbReference type="PANTHER" id="PTHR42705:SF2">
    <property type="entry name" value="BIFUNCTIONAL NON-HOMOLOGOUS END JOINING PROTEIN LIGD"/>
    <property type="match status" value="1"/>
</dbReference>
<keyword evidence="15" id="KW-0233">DNA recombination</keyword>
<comment type="caution">
    <text evidence="23">The sequence shown here is derived from an EMBL/GenBank/DDBJ whole genome shotgun (WGS) entry which is preliminary data.</text>
</comment>
<dbReference type="CDD" id="cd07971">
    <property type="entry name" value="OBF_DNA_ligase_LigD"/>
    <property type="match status" value="1"/>
</dbReference>
<evidence type="ECO:0000256" key="10">
    <source>
        <dbReference type="ARBA" id="ARBA00022801"/>
    </source>
</evidence>
<organism evidence="23 24">
    <name type="scientific">Yanghanlia caeni</name>
    <dbReference type="NCBI Taxonomy" id="3064283"/>
    <lineage>
        <taxon>Bacteria</taxon>
        <taxon>Pseudomonadati</taxon>
        <taxon>Pseudomonadota</taxon>
        <taxon>Betaproteobacteria</taxon>
        <taxon>Burkholderiales</taxon>
        <taxon>Alcaligenaceae</taxon>
        <taxon>Yanghanlia</taxon>
    </lineage>
</organism>
<evidence type="ECO:0000256" key="3">
    <source>
        <dbReference type="ARBA" id="ARBA00022598"/>
    </source>
</evidence>
<evidence type="ECO:0000259" key="22">
    <source>
        <dbReference type="PROSITE" id="PS50160"/>
    </source>
</evidence>
<evidence type="ECO:0000256" key="5">
    <source>
        <dbReference type="ARBA" id="ARBA00022695"/>
    </source>
</evidence>
<dbReference type="InterPro" id="IPR012309">
    <property type="entry name" value="DNA_ligase_ATP-dep_C"/>
</dbReference>
<evidence type="ECO:0000256" key="16">
    <source>
        <dbReference type="ARBA" id="ARBA00023204"/>
    </source>
</evidence>
<reference evidence="23 24" key="1">
    <citation type="submission" date="2023-08" db="EMBL/GenBank/DDBJ databases">
        <title>Alcaligenaceae gen. nov., a novel taxon isolated from the sludge of Yixing Pesticide Factory.</title>
        <authorList>
            <person name="Ruan L."/>
        </authorList>
    </citation>
    <scope>NUCLEOTIDE SEQUENCE [LARGE SCALE GENOMIC DNA]</scope>
    <source>
        <strain evidence="23 24">LG-2</strain>
    </source>
</reference>
<keyword evidence="4" id="KW-0808">Transferase</keyword>
<feature type="domain" description="ATP-dependent DNA ligase family profile" evidence="22">
    <location>
        <begin position="341"/>
        <end position="433"/>
    </location>
</feature>
<keyword evidence="5" id="KW-0548">Nucleotidyltransferase</keyword>
<evidence type="ECO:0000256" key="13">
    <source>
        <dbReference type="ARBA" id="ARBA00022932"/>
    </source>
</evidence>
<dbReference type="CDD" id="cd07906">
    <property type="entry name" value="Adenylation_DNA_ligase_LigD_LigC"/>
    <property type="match status" value="1"/>
</dbReference>
<dbReference type="InterPro" id="IPR014145">
    <property type="entry name" value="LigD_pol_dom"/>
</dbReference>
<dbReference type="EC" id="6.5.1.1" evidence="2"/>
<evidence type="ECO:0000256" key="18">
    <source>
        <dbReference type="ARBA" id="ARBA00023268"/>
    </source>
</evidence>
<dbReference type="Pfam" id="PF04679">
    <property type="entry name" value="DNA_ligase_A_C"/>
    <property type="match status" value="1"/>
</dbReference>
<keyword evidence="9" id="KW-0227">DNA damage</keyword>
<keyword evidence="17" id="KW-0464">Manganese</keyword>
<dbReference type="NCBIfam" id="TIGR02778">
    <property type="entry name" value="ligD_pol"/>
    <property type="match status" value="1"/>
</dbReference>
<dbReference type="RefSeq" id="WP_347286431.1">
    <property type="nucleotide sequence ID" value="NZ_JAUZQE010000005.1"/>
</dbReference>
<keyword evidence="13" id="KW-0239">DNA-directed DNA polymerase</keyword>
<dbReference type="Proteomes" id="UP001232156">
    <property type="component" value="Unassembled WGS sequence"/>
</dbReference>
<dbReference type="Pfam" id="PF21686">
    <property type="entry name" value="LigD_Prim-Pol"/>
    <property type="match status" value="1"/>
</dbReference>
<dbReference type="InterPro" id="IPR014143">
    <property type="entry name" value="NHEJ_ligase_prk"/>
</dbReference>
<dbReference type="Gene3D" id="2.40.50.140">
    <property type="entry name" value="Nucleic acid-binding proteins"/>
    <property type="match status" value="1"/>
</dbReference>
<accession>A0ABU1D3G9</accession>
<evidence type="ECO:0000256" key="8">
    <source>
        <dbReference type="ARBA" id="ARBA00022741"/>
    </source>
</evidence>
<dbReference type="InterPro" id="IPR033651">
    <property type="entry name" value="PaeLigD_Pol-like"/>
</dbReference>
<evidence type="ECO:0000256" key="2">
    <source>
        <dbReference type="ARBA" id="ARBA00012727"/>
    </source>
</evidence>